<dbReference type="EMBL" id="HBFA01028781">
    <property type="protein sequence ID" value="CAD8679445.1"/>
    <property type="molecule type" value="Transcribed_RNA"/>
</dbReference>
<sequence length="178" mass="20160">MGCKKCEQVYKISVPKYGGILYEDELWIVVHKGDPVGVEGHLQLVAKRHFQGPSDMTDAEAATVGLILRHCEHVLQQVTGAANIYTAALGSQYPHFHVHMVPVSKDTVMPEQGVEWDTFLQEKLAADGKLSVSDPKCAEIANKFKRQMMKTPPQYTYHEQSRARPGWFVAWWHRLFLA</sequence>
<dbReference type="InterPro" id="IPR011146">
    <property type="entry name" value="HIT-like"/>
</dbReference>
<dbReference type="InterPro" id="IPR036265">
    <property type="entry name" value="HIT-like_sf"/>
</dbReference>
<evidence type="ECO:0000259" key="2">
    <source>
        <dbReference type="PROSITE" id="PS51084"/>
    </source>
</evidence>
<dbReference type="PROSITE" id="PS51084">
    <property type="entry name" value="HIT_2"/>
    <property type="match status" value="1"/>
</dbReference>
<dbReference type="Gene3D" id="3.30.428.10">
    <property type="entry name" value="HIT-like"/>
    <property type="match status" value="1"/>
</dbReference>
<name>A0A7S0WR47_9CHLO</name>
<evidence type="ECO:0000313" key="3">
    <source>
        <dbReference type="EMBL" id="CAD8679445.1"/>
    </source>
</evidence>
<protein>
    <recommendedName>
        <fullName evidence="2">HIT domain-containing protein</fullName>
    </recommendedName>
</protein>
<feature type="domain" description="HIT" evidence="2">
    <location>
        <begin position="5"/>
        <end position="110"/>
    </location>
</feature>
<proteinExistence type="predicted"/>
<reference evidence="3" key="1">
    <citation type="submission" date="2021-01" db="EMBL/GenBank/DDBJ databases">
        <authorList>
            <person name="Corre E."/>
            <person name="Pelletier E."/>
            <person name="Niang G."/>
            <person name="Scheremetjew M."/>
            <person name="Finn R."/>
            <person name="Kale V."/>
            <person name="Holt S."/>
            <person name="Cochrane G."/>
            <person name="Meng A."/>
            <person name="Brown T."/>
            <person name="Cohen L."/>
        </authorList>
    </citation>
    <scope>NUCLEOTIDE SEQUENCE</scope>
    <source>
        <strain evidence="3">CCMP722</strain>
    </source>
</reference>
<dbReference type="SUPFAM" id="SSF54197">
    <property type="entry name" value="HIT-like"/>
    <property type="match status" value="1"/>
</dbReference>
<accession>A0A7S0WR47</accession>
<feature type="short sequence motif" description="Histidine triad motif" evidence="1">
    <location>
        <begin position="95"/>
        <end position="99"/>
    </location>
</feature>
<gene>
    <name evidence="3" type="ORF">POBO1169_LOCUS14562</name>
</gene>
<dbReference type="AlphaFoldDB" id="A0A7S0WR47"/>
<dbReference type="GO" id="GO:0047627">
    <property type="term" value="F:adenylylsulfatase activity"/>
    <property type="evidence" value="ECO:0007669"/>
    <property type="project" value="UniProtKB-ARBA"/>
</dbReference>
<evidence type="ECO:0000256" key="1">
    <source>
        <dbReference type="PROSITE-ProRule" id="PRU00464"/>
    </source>
</evidence>
<dbReference type="Pfam" id="PF01230">
    <property type="entry name" value="HIT"/>
    <property type="match status" value="1"/>
</dbReference>
<organism evidence="3">
    <name type="scientific">Pyramimonas obovata</name>
    <dbReference type="NCBI Taxonomy" id="1411642"/>
    <lineage>
        <taxon>Eukaryota</taxon>
        <taxon>Viridiplantae</taxon>
        <taxon>Chlorophyta</taxon>
        <taxon>Pyramimonadophyceae</taxon>
        <taxon>Pyramimonadales</taxon>
        <taxon>Pyramimonadaceae</taxon>
        <taxon>Pyramimonas</taxon>
        <taxon>Pyramimonas incertae sedis</taxon>
    </lineage>
</organism>